<dbReference type="CDD" id="cd06259">
    <property type="entry name" value="YdcF-like"/>
    <property type="match status" value="1"/>
</dbReference>
<dbReference type="Pfam" id="PF02698">
    <property type="entry name" value="DUF218"/>
    <property type="match status" value="1"/>
</dbReference>
<dbReference type="InterPro" id="IPR003848">
    <property type="entry name" value="DUF218"/>
</dbReference>
<proteinExistence type="predicted"/>
<feature type="region of interest" description="Disordered" evidence="1">
    <location>
        <begin position="258"/>
        <end position="277"/>
    </location>
</feature>
<evidence type="ECO:0000256" key="2">
    <source>
        <dbReference type="SAM" id="Phobius"/>
    </source>
</evidence>
<evidence type="ECO:0000313" key="4">
    <source>
        <dbReference type="EMBL" id="MFC4906572.1"/>
    </source>
</evidence>
<evidence type="ECO:0000256" key="1">
    <source>
        <dbReference type="SAM" id="MobiDB-lite"/>
    </source>
</evidence>
<keyword evidence="5" id="KW-1185">Reference proteome</keyword>
<dbReference type="Proteomes" id="UP001595872">
    <property type="component" value="Unassembled WGS sequence"/>
</dbReference>
<feature type="compositionally biased region" description="Acidic residues" evidence="1">
    <location>
        <begin position="1"/>
        <end position="22"/>
    </location>
</feature>
<feature type="region of interest" description="Disordered" evidence="1">
    <location>
        <begin position="1"/>
        <end position="50"/>
    </location>
</feature>
<keyword evidence="2" id="KW-0472">Membrane</keyword>
<sequence length="277" mass="30341">MTMELDVPENEPETEPVDEAEAPEERAGREDGRGREGGTGRRRGRGRRRPPRPRWFVITVGVVGALLGIAVLTPLAVGFRVWYQARQDERPRSDAIIVLGAAQYNGVPSPTLKWRLQHALDLYRHGVAPRIVTVGGKAPGDNFTEADSGRRWLIREGGLPADKVISVPVGRDTLQSLKAVGAEYRRLGLHSGVIVTDPWHELRAKRMASDNGIDPAGSPTRSGPSVQTRDTQFHYIVRETGGYLSYVLFGKSVHTPDETIKSVVPDNSGTPATPPKH</sequence>
<evidence type="ECO:0000259" key="3">
    <source>
        <dbReference type="Pfam" id="PF02698"/>
    </source>
</evidence>
<feature type="compositionally biased region" description="Basic and acidic residues" evidence="1">
    <location>
        <begin position="23"/>
        <end position="39"/>
    </location>
</feature>
<feature type="transmembrane region" description="Helical" evidence="2">
    <location>
        <begin position="55"/>
        <end position="83"/>
    </location>
</feature>
<keyword evidence="2" id="KW-0812">Transmembrane</keyword>
<organism evidence="4 5">
    <name type="scientific">Actinomadura gamaensis</name>
    <dbReference type="NCBI Taxonomy" id="1763541"/>
    <lineage>
        <taxon>Bacteria</taxon>
        <taxon>Bacillati</taxon>
        <taxon>Actinomycetota</taxon>
        <taxon>Actinomycetes</taxon>
        <taxon>Streptosporangiales</taxon>
        <taxon>Thermomonosporaceae</taxon>
        <taxon>Actinomadura</taxon>
    </lineage>
</organism>
<dbReference type="PANTHER" id="PTHR30336">
    <property type="entry name" value="INNER MEMBRANE PROTEIN, PROBABLE PERMEASE"/>
    <property type="match status" value="1"/>
</dbReference>
<comment type="caution">
    <text evidence="4">The sequence shown here is derived from an EMBL/GenBank/DDBJ whole genome shotgun (WGS) entry which is preliminary data.</text>
</comment>
<accession>A0ABV9TR58</accession>
<feature type="region of interest" description="Disordered" evidence="1">
    <location>
        <begin position="209"/>
        <end position="228"/>
    </location>
</feature>
<protein>
    <submittedName>
        <fullName evidence="4">YdcF family protein</fullName>
    </submittedName>
</protein>
<dbReference type="RefSeq" id="WP_378252261.1">
    <property type="nucleotide sequence ID" value="NZ_JBHSIT010000001.1"/>
</dbReference>
<feature type="compositionally biased region" description="Polar residues" evidence="1">
    <location>
        <begin position="219"/>
        <end position="228"/>
    </location>
</feature>
<feature type="compositionally biased region" description="Basic residues" evidence="1">
    <location>
        <begin position="40"/>
        <end position="50"/>
    </location>
</feature>
<feature type="domain" description="DUF218" evidence="3">
    <location>
        <begin position="94"/>
        <end position="241"/>
    </location>
</feature>
<dbReference type="PANTHER" id="PTHR30336:SF20">
    <property type="entry name" value="DUF218 DOMAIN-CONTAINING PROTEIN"/>
    <property type="match status" value="1"/>
</dbReference>
<gene>
    <name evidence="4" type="ORF">ACFPCY_04515</name>
</gene>
<reference evidence="5" key="1">
    <citation type="journal article" date="2019" name="Int. J. Syst. Evol. Microbiol.">
        <title>The Global Catalogue of Microorganisms (GCM) 10K type strain sequencing project: providing services to taxonomists for standard genome sequencing and annotation.</title>
        <authorList>
            <consortium name="The Broad Institute Genomics Platform"/>
            <consortium name="The Broad Institute Genome Sequencing Center for Infectious Disease"/>
            <person name="Wu L."/>
            <person name="Ma J."/>
        </authorList>
    </citation>
    <scope>NUCLEOTIDE SEQUENCE [LARGE SCALE GENOMIC DNA]</scope>
    <source>
        <strain evidence="5">KLKA75</strain>
    </source>
</reference>
<dbReference type="EMBL" id="JBHSIT010000001">
    <property type="protein sequence ID" value="MFC4906572.1"/>
    <property type="molecule type" value="Genomic_DNA"/>
</dbReference>
<evidence type="ECO:0000313" key="5">
    <source>
        <dbReference type="Proteomes" id="UP001595872"/>
    </source>
</evidence>
<dbReference type="InterPro" id="IPR051599">
    <property type="entry name" value="Cell_Envelope_Assoc"/>
</dbReference>
<keyword evidence="2" id="KW-1133">Transmembrane helix</keyword>
<name>A0ABV9TR58_9ACTN</name>